<feature type="signal peptide" evidence="1">
    <location>
        <begin position="1"/>
        <end position="20"/>
    </location>
</feature>
<accession>A0A931N2T2</accession>
<name>A0A931N2T2_9NOCA</name>
<gene>
    <name evidence="2" type="ORF">IT779_06090</name>
</gene>
<organism evidence="2 3">
    <name type="scientific">Nocardia bovistercoris</name>
    <dbReference type="NCBI Taxonomy" id="2785916"/>
    <lineage>
        <taxon>Bacteria</taxon>
        <taxon>Bacillati</taxon>
        <taxon>Actinomycetota</taxon>
        <taxon>Actinomycetes</taxon>
        <taxon>Mycobacteriales</taxon>
        <taxon>Nocardiaceae</taxon>
        <taxon>Nocardia</taxon>
    </lineage>
</organism>
<evidence type="ECO:0000256" key="1">
    <source>
        <dbReference type="SAM" id="SignalP"/>
    </source>
</evidence>
<comment type="caution">
    <text evidence="2">The sequence shown here is derived from an EMBL/GenBank/DDBJ whole genome shotgun (WGS) entry which is preliminary data.</text>
</comment>
<dbReference type="PROSITE" id="PS51257">
    <property type="entry name" value="PROKAR_LIPOPROTEIN"/>
    <property type="match status" value="1"/>
</dbReference>
<dbReference type="AlphaFoldDB" id="A0A931N2T2"/>
<keyword evidence="3" id="KW-1185">Reference proteome</keyword>
<sequence>MTSSSWRPVLLVIGAVLVLAGCDTSSDTVATSTPAKPSVAPDVPSGFDPCTDIPQSVLASEKLLDKTKDDSNASGGIKWRGCLWAKTDGYAVSIRTTNITIEMVKAKHFPETNEYIIGGRQAVTSRQSERQSELACNLDVKMQGGSLEFLLTNSPSNRLTGSRDSCDLVRELAEKVVPSIPANA</sequence>
<reference evidence="2" key="1">
    <citation type="submission" date="2020-11" db="EMBL/GenBank/DDBJ databases">
        <title>Nocardia NEAU-351.nov., a novel actinomycete isolated from the cow dung.</title>
        <authorList>
            <person name="Zhang X."/>
        </authorList>
    </citation>
    <scope>NUCLEOTIDE SEQUENCE</scope>
    <source>
        <strain evidence="2">NEAU-351</strain>
    </source>
</reference>
<proteinExistence type="predicted"/>
<dbReference type="Proteomes" id="UP000655751">
    <property type="component" value="Unassembled WGS sequence"/>
</dbReference>
<evidence type="ECO:0000313" key="2">
    <source>
        <dbReference type="EMBL" id="MBH0775853.1"/>
    </source>
</evidence>
<keyword evidence="1" id="KW-0732">Signal</keyword>
<dbReference type="RefSeq" id="WP_196148168.1">
    <property type="nucleotide sequence ID" value="NZ_JADMLG010000002.1"/>
</dbReference>
<protein>
    <submittedName>
        <fullName evidence="2">DUF3558 domain-containing protein</fullName>
    </submittedName>
</protein>
<feature type="chain" id="PRO_5039402650" evidence="1">
    <location>
        <begin position="21"/>
        <end position="184"/>
    </location>
</feature>
<dbReference type="Pfam" id="PF12079">
    <property type="entry name" value="DUF3558"/>
    <property type="match status" value="1"/>
</dbReference>
<evidence type="ECO:0000313" key="3">
    <source>
        <dbReference type="Proteomes" id="UP000655751"/>
    </source>
</evidence>
<dbReference type="EMBL" id="JADMLG010000002">
    <property type="protein sequence ID" value="MBH0775853.1"/>
    <property type="molecule type" value="Genomic_DNA"/>
</dbReference>
<dbReference type="InterPro" id="IPR024520">
    <property type="entry name" value="DUF3558"/>
</dbReference>